<protein>
    <submittedName>
        <fullName evidence="2">Uncharacterized protein</fullName>
    </submittedName>
</protein>
<proteinExistence type="predicted"/>
<sequence>MCFSEFIGYTCGHSSPEVLRPCPMTTQFYTNPLCTQHARRPILAPEMCPACQRVIHGRAVLITEWEHRWMHERGACGCEVRFPDLIRPRVVSRSRPGQSIGRTGPTRNNTMGSKNNAASSVSLPKTERSNTAGCKGVPAHYQERSTKVGQHKLEVAVRIPSLYGAEWVDEHRQLHKDGSCKCAGDFSFYKTPEPNQSVPSSSALVENGPGQVVQTKVSGQSITAESHGNSQNSASSHYLTPQEISQLGLSRHEASHNSKSHLLPHHQDDTLTQQSSSNEAAQLEPSTPSHRQEVSRATTPKPPPLVVSSSYPHVHAPQRSPGAIYDVDPTKSTNRLYNFACNEGSNMASLADFQAVEFPRAEGTLPLVGLPIGAGPEGAPDLSHVGSFEDCVLHTRNLIACMCDEPMACLLATKSKSFACLHALRAGGEEGPGEQQQAPSALERSQNASSSAEFPNYEDSSAEDQLYFS</sequence>
<feature type="compositionally biased region" description="Polar residues" evidence="1">
    <location>
        <begin position="212"/>
        <end position="237"/>
    </location>
</feature>
<reference evidence="2 3" key="1">
    <citation type="submission" date="2024-03" db="EMBL/GenBank/DDBJ databases">
        <title>A high-quality draft genome sequence of Diaporthe vaccinii, a causative agent of upright dieback and viscid rot disease in cranberry plants.</title>
        <authorList>
            <person name="Sarrasin M."/>
            <person name="Lang B.F."/>
            <person name="Burger G."/>
        </authorList>
    </citation>
    <scope>NUCLEOTIDE SEQUENCE [LARGE SCALE GENOMIC DNA]</scope>
    <source>
        <strain evidence="2 3">IS7</strain>
    </source>
</reference>
<keyword evidence="3" id="KW-1185">Reference proteome</keyword>
<evidence type="ECO:0000313" key="3">
    <source>
        <dbReference type="Proteomes" id="UP001600888"/>
    </source>
</evidence>
<accession>A0ABR4EQ19</accession>
<dbReference type="EMBL" id="JBAWTH010000036">
    <property type="protein sequence ID" value="KAL2284425.1"/>
    <property type="molecule type" value="Genomic_DNA"/>
</dbReference>
<evidence type="ECO:0000256" key="1">
    <source>
        <dbReference type="SAM" id="MobiDB-lite"/>
    </source>
</evidence>
<feature type="compositionally biased region" description="Polar residues" evidence="1">
    <location>
        <begin position="270"/>
        <end position="289"/>
    </location>
</feature>
<evidence type="ECO:0000313" key="2">
    <source>
        <dbReference type="EMBL" id="KAL2284425.1"/>
    </source>
</evidence>
<organism evidence="2 3">
    <name type="scientific">Diaporthe vaccinii</name>
    <dbReference type="NCBI Taxonomy" id="105482"/>
    <lineage>
        <taxon>Eukaryota</taxon>
        <taxon>Fungi</taxon>
        <taxon>Dikarya</taxon>
        <taxon>Ascomycota</taxon>
        <taxon>Pezizomycotina</taxon>
        <taxon>Sordariomycetes</taxon>
        <taxon>Sordariomycetidae</taxon>
        <taxon>Diaporthales</taxon>
        <taxon>Diaporthaceae</taxon>
        <taxon>Diaporthe</taxon>
        <taxon>Diaporthe eres species complex</taxon>
    </lineage>
</organism>
<feature type="region of interest" description="Disordered" evidence="1">
    <location>
        <begin position="93"/>
        <end position="136"/>
    </location>
</feature>
<gene>
    <name evidence="2" type="ORF">FJTKL_08836</name>
</gene>
<feature type="region of interest" description="Disordered" evidence="1">
    <location>
        <begin position="428"/>
        <end position="469"/>
    </location>
</feature>
<feature type="compositionally biased region" description="Polar residues" evidence="1">
    <location>
        <begin position="443"/>
        <end position="453"/>
    </location>
</feature>
<comment type="caution">
    <text evidence="2">The sequence shown here is derived from an EMBL/GenBank/DDBJ whole genome shotgun (WGS) entry which is preliminary data.</text>
</comment>
<feature type="compositionally biased region" description="Polar residues" evidence="1">
    <location>
        <begin position="95"/>
        <end position="123"/>
    </location>
</feature>
<feature type="region of interest" description="Disordered" evidence="1">
    <location>
        <begin position="211"/>
        <end position="237"/>
    </location>
</feature>
<dbReference type="EMBL" id="JBAWTH010000036">
    <property type="protein sequence ID" value="KAL2284424.1"/>
    <property type="molecule type" value="Genomic_DNA"/>
</dbReference>
<dbReference type="Proteomes" id="UP001600888">
    <property type="component" value="Unassembled WGS sequence"/>
</dbReference>
<feature type="region of interest" description="Disordered" evidence="1">
    <location>
        <begin position="269"/>
        <end position="327"/>
    </location>
</feature>
<name>A0ABR4EQ19_9PEZI</name>